<keyword evidence="4" id="KW-1185">Reference proteome</keyword>
<dbReference type="AlphaFoldDB" id="A0A5C5G6A0"/>
<protein>
    <submittedName>
        <fullName evidence="3">Beta-lactamase superfamily domain-containing protein</fullName>
    </submittedName>
</protein>
<dbReference type="Pfam" id="PF12706">
    <property type="entry name" value="Lactamase_B_2"/>
    <property type="match status" value="1"/>
</dbReference>
<dbReference type="InterPro" id="IPR036866">
    <property type="entry name" value="RibonucZ/Hydroxyglut_hydro"/>
</dbReference>
<name>A0A5C5G6A0_9BASI</name>
<dbReference type="GO" id="GO:0070292">
    <property type="term" value="P:N-acylphosphatidylethanolamine metabolic process"/>
    <property type="evidence" value="ECO:0007669"/>
    <property type="project" value="TreeGrafter"/>
</dbReference>
<dbReference type="GO" id="GO:0005737">
    <property type="term" value="C:cytoplasm"/>
    <property type="evidence" value="ECO:0007669"/>
    <property type="project" value="TreeGrafter"/>
</dbReference>
<feature type="domain" description="Metallo-beta-lactamase" evidence="2">
    <location>
        <begin position="162"/>
        <end position="267"/>
    </location>
</feature>
<feature type="compositionally biased region" description="Low complexity" evidence="1">
    <location>
        <begin position="501"/>
        <end position="519"/>
    </location>
</feature>
<evidence type="ECO:0000313" key="4">
    <source>
        <dbReference type="Proteomes" id="UP000311382"/>
    </source>
</evidence>
<gene>
    <name evidence="3" type="ORF">DMC30DRAFT_412888</name>
</gene>
<dbReference type="SUPFAM" id="SSF56281">
    <property type="entry name" value="Metallo-hydrolase/oxidoreductase"/>
    <property type="match status" value="2"/>
</dbReference>
<dbReference type="GO" id="GO:0070290">
    <property type="term" value="F:N-acylphosphatidylethanolamine-specific phospholipase D activity"/>
    <property type="evidence" value="ECO:0007669"/>
    <property type="project" value="TreeGrafter"/>
</dbReference>
<reference evidence="3 4" key="1">
    <citation type="submission" date="2019-03" db="EMBL/GenBank/DDBJ databases">
        <title>Rhodosporidium diobovatum UCD-FST 08-225 genome sequencing, assembly, and annotation.</title>
        <authorList>
            <person name="Fakankun I.U."/>
            <person name="Fristensky B."/>
            <person name="Levin D.B."/>
        </authorList>
    </citation>
    <scope>NUCLEOTIDE SEQUENCE [LARGE SCALE GENOMIC DNA]</scope>
    <source>
        <strain evidence="3 4">UCD-FST 08-225</strain>
    </source>
</reference>
<feature type="compositionally biased region" description="Pro residues" evidence="1">
    <location>
        <begin position="265"/>
        <end position="277"/>
    </location>
</feature>
<feature type="region of interest" description="Disordered" evidence="1">
    <location>
        <begin position="263"/>
        <end position="306"/>
    </location>
</feature>
<feature type="region of interest" description="Disordered" evidence="1">
    <location>
        <begin position="447"/>
        <end position="586"/>
    </location>
</feature>
<comment type="caution">
    <text evidence="3">The sequence shown here is derived from an EMBL/GenBank/DDBJ whole genome shotgun (WGS) entry which is preliminary data.</text>
</comment>
<feature type="region of interest" description="Disordered" evidence="1">
    <location>
        <begin position="132"/>
        <end position="151"/>
    </location>
</feature>
<dbReference type="PANTHER" id="PTHR15032">
    <property type="entry name" value="N-ACYL-PHOSPHATIDYLETHANOLAMINE-HYDROLYZING PHOSPHOLIPASE D"/>
    <property type="match status" value="1"/>
</dbReference>
<proteinExistence type="predicted"/>
<feature type="compositionally biased region" description="Polar residues" evidence="1">
    <location>
        <begin position="286"/>
        <end position="298"/>
    </location>
</feature>
<dbReference type="GO" id="GO:0070291">
    <property type="term" value="P:N-acylethanolamine metabolic process"/>
    <property type="evidence" value="ECO:0007669"/>
    <property type="project" value="TreeGrafter"/>
</dbReference>
<dbReference type="InterPro" id="IPR001279">
    <property type="entry name" value="Metallo-B-lactamas"/>
</dbReference>
<dbReference type="PANTHER" id="PTHR15032:SF27">
    <property type="entry name" value="N-ACYL-PHOSPHATIDYLETHANOLAMINE-HYDROLYZING PHOSPHOLIPASE D"/>
    <property type="match status" value="1"/>
</dbReference>
<feature type="compositionally biased region" description="Polar residues" evidence="1">
    <location>
        <begin position="476"/>
        <end position="498"/>
    </location>
</feature>
<evidence type="ECO:0000259" key="2">
    <source>
        <dbReference type="Pfam" id="PF12706"/>
    </source>
</evidence>
<dbReference type="Proteomes" id="UP000311382">
    <property type="component" value="Unassembled WGS sequence"/>
</dbReference>
<dbReference type="EMBL" id="SOZI01000001">
    <property type="protein sequence ID" value="TNY24647.1"/>
    <property type="molecule type" value="Genomic_DNA"/>
</dbReference>
<dbReference type="OrthoDB" id="332863at2759"/>
<feature type="compositionally biased region" description="Polar residues" evidence="1">
    <location>
        <begin position="421"/>
        <end position="433"/>
    </location>
</feature>
<evidence type="ECO:0000313" key="3">
    <source>
        <dbReference type="EMBL" id="TNY24647.1"/>
    </source>
</evidence>
<feature type="region of interest" description="Disordered" evidence="1">
    <location>
        <begin position="406"/>
        <end position="435"/>
    </location>
</feature>
<organism evidence="3 4">
    <name type="scientific">Rhodotorula diobovata</name>
    <dbReference type="NCBI Taxonomy" id="5288"/>
    <lineage>
        <taxon>Eukaryota</taxon>
        <taxon>Fungi</taxon>
        <taxon>Dikarya</taxon>
        <taxon>Basidiomycota</taxon>
        <taxon>Pucciniomycotina</taxon>
        <taxon>Microbotryomycetes</taxon>
        <taxon>Sporidiobolales</taxon>
        <taxon>Sporidiobolaceae</taxon>
        <taxon>Rhodotorula</taxon>
    </lineage>
</organism>
<sequence>MVPHLEAESPPDRPSHHVVHPITGTVSYRNPWPSASAPTASELLFGGAWLGWPKLHLNRHPKARELKVVDPGDWGRTKVRELRRGAEREGRGNKVGFARSTWLGHASVYVQLPLDIPPDPLSALRRKSVDGEVEEGKVRGGGEGAVDEEDRYAEDEGTTLKLLFDPIFSERAGPTSYTGPGRLRDAPCEVQDLPGVDAVLISHNHYDHLDAGSVKQVLDKWPRAKFFVPLGNKQWFFASGVPLSQIIELDWWDDVDLTPSDFGLVPPPLGAPSPPPFTNADEGIRSGQTSRSRSLQSEQPREKERVRFTCVPAQHNSGRSPADQGSTLWCGWVVEHLIESDPPNPAPFFGRGETNDSAITTASTASFVSAPDVDEVTAAMASSVLVEEPEDGDFAIEEDDDEVAKAAPSGSVGALLEPPSSGASPISTPSGSSADLALQPIASGATTASDPAVSYAPLHVPKQRRPSRSADHSPSRRGSVSQLLHRSSSFHKSLTRRMSSAERPSLPSRRSSQSAATTAKPPLSRASSLRLVREQQNAREAGTSGEAGLLDVPAADGHASGTSSPGEPAALGRVLDPPTPEADEVDAGKLAADERARESAAKAKRAEEEVGRAVHEGRWSKRVIRKGAIFHAGDTGYRRHRRCQHPVCPAFDEIGLKFGPFDVSFVPIWRGGSLGFVSAIGLRLHHENISSALHGSPADAVDIHLDVRSRNTIGVHFGTFIGSESESLEAIIELQEAVEEAGVKTLDDPNEDEMGRMGVIDIGETWCSEIHNLLIVS</sequence>
<dbReference type="Gene3D" id="3.60.15.10">
    <property type="entry name" value="Ribonuclease Z/Hydroxyacylglutathione hydrolase-like"/>
    <property type="match status" value="2"/>
</dbReference>
<accession>A0A5C5G6A0</accession>
<evidence type="ECO:0000256" key="1">
    <source>
        <dbReference type="SAM" id="MobiDB-lite"/>
    </source>
</evidence>